<protein>
    <submittedName>
        <fullName evidence="2">Uncharacterized protein</fullName>
    </submittedName>
</protein>
<gene>
    <name evidence="2" type="ORF">SPSK_10724</name>
</gene>
<feature type="region of interest" description="Disordered" evidence="1">
    <location>
        <begin position="45"/>
        <end position="83"/>
    </location>
</feature>
<sequence>MAMTAPMGRAHGCERQSGPCPRKGCCLGCRHGLWVGQDLSVSIHSGDAYRRGGDGDVNIPRRPEAVSSASPGPTHTNQHDSIH</sequence>
<feature type="compositionally biased region" description="Basic and acidic residues" evidence="1">
    <location>
        <begin position="47"/>
        <end position="64"/>
    </location>
</feature>
<evidence type="ECO:0000313" key="3">
    <source>
        <dbReference type="Proteomes" id="UP000033710"/>
    </source>
</evidence>
<feature type="compositionally biased region" description="Polar residues" evidence="1">
    <location>
        <begin position="67"/>
        <end position="76"/>
    </location>
</feature>
<reference evidence="2 3" key="1">
    <citation type="journal article" date="2014" name="BMC Genomics">
        <title>Comparative genomics of the major fungal agents of human and animal Sporotrichosis: Sporothrix schenckii and Sporothrix brasiliensis.</title>
        <authorList>
            <person name="Teixeira M.M."/>
            <person name="de Almeida L.G."/>
            <person name="Kubitschek-Barreira P."/>
            <person name="Alves F.L."/>
            <person name="Kioshima E.S."/>
            <person name="Abadio A.K."/>
            <person name="Fernandes L."/>
            <person name="Derengowski L.S."/>
            <person name="Ferreira K.S."/>
            <person name="Souza R.C."/>
            <person name="Ruiz J.C."/>
            <person name="de Andrade N.C."/>
            <person name="Paes H.C."/>
            <person name="Nicola A.M."/>
            <person name="Albuquerque P."/>
            <person name="Gerber A.L."/>
            <person name="Martins V.P."/>
            <person name="Peconick L.D."/>
            <person name="Neto A.V."/>
            <person name="Chaucanez C.B."/>
            <person name="Silva P.A."/>
            <person name="Cunha O.L."/>
            <person name="de Oliveira F.F."/>
            <person name="dos Santos T.C."/>
            <person name="Barros A.L."/>
            <person name="Soares M.A."/>
            <person name="de Oliveira L.M."/>
            <person name="Marini M.M."/>
            <person name="Villalobos-Duno H."/>
            <person name="Cunha M.M."/>
            <person name="de Hoog S."/>
            <person name="da Silveira J.F."/>
            <person name="Henrissat B."/>
            <person name="Nino-Vega G.A."/>
            <person name="Cisalpino P.S."/>
            <person name="Mora-Montes H.M."/>
            <person name="Almeida S.R."/>
            <person name="Stajich J.E."/>
            <person name="Lopes-Bezerra L.M."/>
            <person name="Vasconcelos A.T."/>
            <person name="Felipe M.S."/>
        </authorList>
    </citation>
    <scope>NUCLEOTIDE SEQUENCE [LARGE SCALE GENOMIC DNA]</scope>
    <source>
        <strain evidence="2 3">1099-18</strain>
    </source>
</reference>
<reference evidence="2 3" key="2">
    <citation type="journal article" date="2015" name="Eukaryot. Cell">
        <title>Asexual propagation of a virulent clone complex in a human and feline outbreak of sporotrichosis.</title>
        <authorList>
            <person name="Teixeira Mde M."/>
            <person name="Rodrigues A.M."/>
            <person name="Tsui C.K."/>
            <person name="de Almeida L.G."/>
            <person name="Van Diepeningen A.D."/>
            <person name="van den Ende B.G."/>
            <person name="Fernandes G.F."/>
            <person name="Kano R."/>
            <person name="Hamelin R.C."/>
            <person name="Lopes-Bezerra L.M."/>
            <person name="Vasconcelos A.T."/>
            <person name="de Hoog S."/>
            <person name="de Camargo Z.P."/>
            <person name="Felipe M.S."/>
        </authorList>
    </citation>
    <scope>NUCLEOTIDE SEQUENCE [LARGE SCALE GENOMIC DNA]</scope>
    <source>
        <strain evidence="2 3">1099-18</strain>
    </source>
</reference>
<evidence type="ECO:0000313" key="2">
    <source>
        <dbReference type="EMBL" id="KJR89255.1"/>
    </source>
</evidence>
<name>A0A0F2MK86_SPOSC</name>
<accession>A0A0F2MK86</accession>
<dbReference type="EMBL" id="AXCR01000001">
    <property type="protein sequence ID" value="KJR89255.1"/>
    <property type="molecule type" value="Genomic_DNA"/>
</dbReference>
<comment type="caution">
    <text evidence="2">The sequence shown here is derived from an EMBL/GenBank/DDBJ whole genome shotgun (WGS) entry which is preliminary data.</text>
</comment>
<dbReference type="AlphaFoldDB" id="A0A0F2MK86"/>
<dbReference type="GeneID" id="27672302"/>
<dbReference type="KEGG" id="ssck:SPSK_10724"/>
<evidence type="ECO:0000256" key="1">
    <source>
        <dbReference type="SAM" id="MobiDB-lite"/>
    </source>
</evidence>
<dbReference type="RefSeq" id="XP_016591931.1">
    <property type="nucleotide sequence ID" value="XM_016737025.1"/>
</dbReference>
<dbReference type="Proteomes" id="UP000033710">
    <property type="component" value="Unassembled WGS sequence"/>
</dbReference>
<proteinExistence type="predicted"/>
<dbReference type="VEuPathDB" id="FungiDB:SPSK_10724"/>
<organism evidence="2 3">
    <name type="scientific">Sporothrix schenckii 1099-18</name>
    <dbReference type="NCBI Taxonomy" id="1397361"/>
    <lineage>
        <taxon>Eukaryota</taxon>
        <taxon>Fungi</taxon>
        <taxon>Dikarya</taxon>
        <taxon>Ascomycota</taxon>
        <taxon>Pezizomycotina</taxon>
        <taxon>Sordariomycetes</taxon>
        <taxon>Sordariomycetidae</taxon>
        <taxon>Ophiostomatales</taxon>
        <taxon>Ophiostomataceae</taxon>
        <taxon>Sporothrix</taxon>
    </lineage>
</organism>